<dbReference type="Gene3D" id="3.80.10.10">
    <property type="entry name" value="Ribonuclease Inhibitor"/>
    <property type="match status" value="1"/>
</dbReference>
<reference evidence="2" key="1">
    <citation type="journal article" date="2020" name="Fungal Divers.">
        <title>Resolving the Mortierellaceae phylogeny through synthesis of multi-gene phylogenetics and phylogenomics.</title>
        <authorList>
            <person name="Vandepol N."/>
            <person name="Liber J."/>
            <person name="Desiro A."/>
            <person name="Na H."/>
            <person name="Kennedy M."/>
            <person name="Barry K."/>
            <person name="Grigoriev I.V."/>
            <person name="Miller A.N."/>
            <person name="O'Donnell K."/>
            <person name="Stajich J.E."/>
            <person name="Bonito G."/>
        </authorList>
    </citation>
    <scope>NUCLEOTIDE SEQUENCE</scope>
    <source>
        <strain evidence="2">KOD1015</strain>
    </source>
</reference>
<dbReference type="PANTHER" id="PTHR38926:SF72">
    <property type="entry name" value="IM:7136021-RELATED"/>
    <property type="match status" value="1"/>
</dbReference>
<feature type="compositionally biased region" description="Acidic residues" evidence="1">
    <location>
        <begin position="600"/>
        <end position="609"/>
    </location>
</feature>
<name>A0A9P6FSC2_9FUNG</name>
<dbReference type="OrthoDB" id="2433410at2759"/>
<dbReference type="AlphaFoldDB" id="A0A9P6FSC2"/>
<accession>A0A9P6FSC2</accession>
<sequence>MAITSLKYNQPQHPFGSLLFNPLLTLPTSPLSSYASKITMASHPPPTANLSDLLLRALGTTEIALLIRKDLHGRTLKNCVLVCKTWWRLFAPFLWENIYIDYNPHYFEMDHYQEDNKVVFRNGLAARSLTLSIYHPTDIDGALADVANRCRNIERLHLKLFSSDLTTNMCPAQKSTQQQDLCLEPANVGKDVPVLDMLLSKLPNVSDLTISLADYDLAPQIVWCATQLSSQLLSLSLRGGLRCPTYFMNKNSLCDWAVIMDVVRELPRLDSLSVHWKNTISIPDESPRITSRSQTDGLQNFSLKRLEIMYAQFGDETLLDAVFKACPNIHSVRLSSTKASTPSIIDNAINRLLSSCKSLKSLQYNGSDSTHCSNEIFRENSDAWTFLSQLTLSSVTMTAANLQLLGKNAPATLYKLDLSSIECVEKFSTILESFNNLSSLRLAGTLAKEFQYGHEYEKEARYFFFAKIPLFASGDTLEHLDFSELIIQSFVIHERVFDRIQQLPRLTHLDVNFNHLVMADLEVTWPYLGDAEEVNAGASLPVLYGAVCPDQPYYMRFPYPFWTQPHTKIAKEKQYRERKIGKFVQEIRRGTRYGTKSEDDTASEDDSENEASGGYSPHLVYDSDYELNVQPLDGDAKTNTNVFSSCSFSVKDQAKKTNFFERKFRLFSNLTNLHVHNVSITKFNNYFIQYEFLSLHMLHAITGMAPKLERLSYQEDLRLHLNRARRAYRHIEFYPTGRDW</sequence>
<dbReference type="InterPro" id="IPR032675">
    <property type="entry name" value="LRR_dom_sf"/>
</dbReference>
<dbReference type="SUPFAM" id="SSF52047">
    <property type="entry name" value="RNI-like"/>
    <property type="match status" value="1"/>
</dbReference>
<evidence type="ECO:0000313" key="2">
    <source>
        <dbReference type="EMBL" id="KAF9580923.1"/>
    </source>
</evidence>
<dbReference type="InterPro" id="IPR036047">
    <property type="entry name" value="F-box-like_dom_sf"/>
</dbReference>
<dbReference type="EMBL" id="JAABOA010001772">
    <property type="protein sequence ID" value="KAF9580923.1"/>
    <property type="molecule type" value="Genomic_DNA"/>
</dbReference>
<evidence type="ECO:0008006" key="4">
    <source>
        <dbReference type="Google" id="ProtNLM"/>
    </source>
</evidence>
<dbReference type="Proteomes" id="UP000780801">
    <property type="component" value="Unassembled WGS sequence"/>
</dbReference>
<keyword evidence="3" id="KW-1185">Reference proteome</keyword>
<proteinExistence type="predicted"/>
<protein>
    <recommendedName>
        <fullName evidence="4">F-box domain-containing protein</fullName>
    </recommendedName>
</protein>
<dbReference type="PANTHER" id="PTHR38926">
    <property type="entry name" value="F-BOX DOMAIN CONTAINING PROTEIN, EXPRESSED"/>
    <property type="match status" value="1"/>
</dbReference>
<gene>
    <name evidence="2" type="ORF">BGW38_002239</name>
</gene>
<organism evidence="2 3">
    <name type="scientific">Lunasporangiospora selenospora</name>
    <dbReference type="NCBI Taxonomy" id="979761"/>
    <lineage>
        <taxon>Eukaryota</taxon>
        <taxon>Fungi</taxon>
        <taxon>Fungi incertae sedis</taxon>
        <taxon>Mucoromycota</taxon>
        <taxon>Mortierellomycotina</taxon>
        <taxon>Mortierellomycetes</taxon>
        <taxon>Mortierellales</taxon>
        <taxon>Mortierellaceae</taxon>
        <taxon>Lunasporangiospora</taxon>
    </lineage>
</organism>
<comment type="caution">
    <text evidence="2">The sequence shown here is derived from an EMBL/GenBank/DDBJ whole genome shotgun (WGS) entry which is preliminary data.</text>
</comment>
<evidence type="ECO:0000256" key="1">
    <source>
        <dbReference type="SAM" id="MobiDB-lite"/>
    </source>
</evidence>
<feature type="region of interest" description="Disordered" evidence="1">
    <location>
        <begin position="594"/>
        <end position="615"/>
    </location>
</feature>
<evidence type="ECO:0000313" key="3">
    <source>
        <dbReference type="Proteomes" id="UP000780801"/>
    </source>
</evidence>
<dbReference type="SUPFAM" id="SSF81383">
    <property type="entry name" value="F-box domain"/>
    <property type="match status" value="1"/>
</dbReference>